<dbReference type="Proteomes" id="UP000523431">
    <property type="component" value="Unassembled WGS sequence"/>
</dbReference>
<protein>
    <submittedName>
        <fullName evidence="1">Uncharacterized protein</fullName>
    </submittedName>
</protein>
<evidence type="ECO:0000313" key="1">
    <source>
        <dbReference type="EMBL" id="MBB4483250.1"/>
    </source>
</evidence>
<evidence type="ECO:0000313" key="3">
    <source>
        <dbReference type="Proteomes" id="UP000523431"/>
    </source>
</evidence>
<evidence type="ECO:0000313" key="4">
    <source>
        <dbReference type="Proteomes" id="UP000557344"/>
    </source>
</evidence>
<dbReference type="Proteomes" id="UP000557344">
    <property type="component" value="Unassembled WGS sequence"/>
</dbReference>
<reference evidence="3 4" key="1">
    <citation type="submission" date="2020-08" db="EMBL/GenBank/DDBJ databases">
        <title>Genomic Encyclopedia of Type Strains, Phase IV (KMG-V): Genome sequencing to study the core and pangenomes of soil and plant-associated prokaryotes.</title>
        <authorList>
            <person name="Whitman W."/>
        </authorList>
    </citation>
    <scope>NUCLEOTIDE SEQUENCE [LARGE SCALE GENOMIC DNA]</scope>
    <source>
        <strain evidence="1 4">SEMIA 471</strain>
        <strain evidence="2 3">SEMIA 489</strain>
    </source>
</reference>
<evidence type="ECO:0000313" key="2">
    <source>
        <dbReference type="EMBL" id="MBB4539079.1"/>
    </source>
</evidence>
<comment type="caution">
    <text evidence="1">The sequence shown here is derived from an EMBL/GenBank/DDBJ whole genome shotgun (WGS) entry which is preliminary data.</text>
</comment>
<dbReference type="EMBL" id="JACIID010000018">
    <property type="protein sequence ID" value="MBB4539079.1"/>
    <property type="molecule type" value="Genomic_DNA"/>
</dbReference>
<name>A0A7W6YAS0_RHIET</name>
<organism evidence="1 4">
    <name type="scientific">Rhizobium etli</name>
    <dbReference type="NCBI Taxonomy" id="29449"/>
    <lineage>
        <taxon>Bacteria</taxon>
        <taxon>Pseudomonadati</taxon>
        <taxon>Pseudomonadota</taxon>
        <taxon>Alphaproteobacteria</taxon>
        <taxon>Hyphomicrobiales</taxon>
        <taxon>Rhizobiaceae</taxon>
        <taxon>Rhizobium/Agrobacterium group</taxon>
        <taxon>Rhizobium</taxon>
    </lineage>
</organism>
<proteinExistence type="predicted"/>
<dbReference type="EMBL" id="JACIHU010000018">
    <property type="protein sequence ID" value="MBB4483250.1"/>
    <property type="molecule type" value="Genomic_DNA"/>
</dbReference>
<sequence length="34" mass="4219">MSLDDEIRMLRDQLARKLTLQNAQLRKMLERFER</sequence>
<dbReference type="AlphaFoldDB" id="A0A7W6YAS0"/>
<accession>A0A7W6YAS0</accession>
<gene>
    <name evidence="1" type="ORF">GGE46_005871</name>
    <name evidence="2" type="ORF">GGE57_005868</name>
</gene>